<sequence>MHAWLFEFKLGDPLTATHVRVPFSHFVCATLCSASVGTNSGDLLPTWPLPAQQVLSVGVRRMVVVARMKVGEGNG</sequence>
<name>A0A5B7CGM4_PORTR</name>
<evidence type="ECO:0000313" key="2">
    <source>
        <dbReference type="Proteomes" id="UP000324222"/>
    </source>
</evidence>
<comment type="caution">
    <text evidence="1">The sequence shown here is derived from an EMBL/GenBank/DDBJ whole genome shotgun (WGS) entry which is preliminary data.</text>
</comment>
<dbReference type="AlphaFoldDB" id="A0A5B7CGM4"/>
<proteinExistence type="predicted"/>
<dbReference type="EMBL" id="VSRR010000029">
    <property type="protein sequence ID" value="MPC08428.1"/>
    <property type="molecule type" value="Genomic_DNA"/>
</dbReference>
<evidence type="ECO:0000313" key="1">
    <source>
        <dbReference type="EMBL" id="MPC08428.1"/>
    </source>
</evidence>
<gene>
    <name evidence="1" type="ORF">E2C01_001014</name>
</gene>
<protein>
    <submittedName>
        <fullName evidence="1">Uncharacterized protein</fullName>
    </submittedName>
</protein>
<organism evidence="1 2">
    <name type="scientific">Portunus trituberculatus</name>
    <name type="common">Swimming crab</name>
    <name type="synonym">Neptunus trituberculatus</name>
    <dbReference type="NCBI Taxonomy" id="210409"/>
    <lineage>
        <taxon>Eukaryota</taxon>
        <taxon>Metazoa</taxon>
        <taxon>Ecdysozoa</taxon>
        <taxon>Arthropoda</taxon>
        <taxon>Crustacea</taxon>
        <taxon>Multicrustacea</taxon>
        <taxon>Malacostraca</taxon>
        <taxon>Eumalacostraca</taxon>
        <taxon>Eucarida</taxon>
        <taxon>Decapoda</taxon>
        <taxon>Pleocyemata</taxon>
        <taxon>Brachyura</taxon>
        <taxon>Eubrachyura</taxon>
        <taxon>Portunoidea</taxon>
        <taxon>Portunidae</taxon>
        <taxon>Portuninae</taxon>
        <taxon>Portunus</taxon>
    </lineage>
</organism>
<dbReference type="Proteomes" id="UP000324222">
    <property type="component" value="Unassembled WGS sequence"/>
</dbReference>
<reference evidence="1 2" key="1">
    <citation type="submission" date="2019-05" db="EMBL/GenBank/DDBJ databases">
        <title>Another draft genome of Portunus trituberculatus and its Hox gene families provides insights of decapod evolution.</title>
        <authorList>
            <person name="Jeong J.-H."/>
            <person name="Song I."/>
            <person name="Kim S."/>
            <person name="Choi T."/>
            <person name="Kim D."/>
            <person name="Ryu S."/>
            <person name="Kim W."/>
        </authorList>
    </citation>
    <scope>NUCLEOTIDE SEQUENCE [LARGE SCALE GENOMIC DNA]</scope>
    <source>
        <tissue evidence="1">Muscle</tissue>
    </source>
</reference>
<accession>A0A5B7CGM4</accession>
<keyword evidence="2" id="KW-1185">Reference proteome</keyword>